<dbReference type="SUPFAM" id="SSF56112">
    <property type="entry name" value="Protein kinase-like (PK-like)"/>
    <property type="match status" value="1"/>
</dbReference>
<reference evidence="3 4" key="1">
    <citation type="journal article" date="2013" name="Genome Biol.">
        <title>Genome of Acanthamoeba castellanii highlights extensive lateral gene transfer and early evolution of tyrosine kinase signaling.</title>
        <authorList>
            <person name="Clarke M."/>
            <person name="Lohan A.J."/>
            <person name="Liu B."/>
            <person name="Lagkouvardos I."/>
            <person name="Roy S."/>
            <person name="Zafar N."/>
            <person name="Bertelli C."/>
            <person name="Schilde C."/>
            <person name="Kianianmomeni A."/>
            <person name="Burglin T.R."/>
            <person name="Frech C."/>
            <person name="Turcotte B."/>
            <person name="Kopec K.O."/>
            <person name="Synnott J.M."/>
            <person name="Choo C."/>
            <person name="Paponov I."/>
            <person name="Finkler A."/>
            <person name="Soon Heng Tan C."/>
            <person name="Hutchins A.P."/>
            <person name="Weinmeier T."/>
            <person name="Rattei T."/>
            <person name="Chu J.S."/>
            <person name="Gimenez G."/>
            <person name="Irimia M."/>
            <person name="Rigden D.J."/>
            <person name="Fitzpatrick D.A."/>
            <person name="Lorenzo-Morales J."/>
            <person name="Bateman A."/>
            <person name="Chiu C.H."/>
            <person name="Tang P."/>
            <person name="Hegemann P."/>
            <person name="Fromm H."/>
            <person name="Raoult D."/>
            <person name="Greub G."/>
            <person name="Miranda-Saavedra D."/>
            <person name="Chen N."/>
            <person name="Nash P."/>
            <person name="Ginger M.L."/>
            <person name="Horn M."/>
            <person name="Schaap P."/>
            <person name="Caler L."/>
            <person name="Loftus B."/>
        </authorList>
    </citation>
    <scope>NUCLEOTIDE SEQUENCE [LARGE SCALE GENOMIC DNA]</scope>
    <source>
        <strain evidence="3 4">Neff</strain>
    </source>
</reference>
<feature type="transmembrane region" description="Helical" evidence="2">
    <location>
        <begin position="287"/>
        <end position="308"/>
    </location>
</feature>
<dbReference type="KEGG" id="acan:ACA1_244350"/>
<accession>L8GK07</accession>
<dbReference type="Gene3D" id="1.10.510.10">
    <property type="entry name" value="Transferase(Phosphotransferase) domain 1"/>
    <property type="match status" value="1"/>
</dbReference>
<keyword evidence="4" id="KW-1185">Reference proteome</keyword>
<feature type="compositionally biased region" description="Acidic residues" evidence="1">
    <location>
        <begin position="232"/>
        <end position="242"/>
    </location>
</feature>
<evidence type="ECO:0008006" key="5">
    <source>
        <dbReference type="Google" id="ProtNLM"/>
    </source>
</evidence>
<name>L8GK07_ACACF</name>
<dbReference type="InterPro" id="IPR011009">
    <property type="entry name" value="Kinase-like_dom_sf"/>
</dbReference>
<evidence type="ECO:0000313" key="4">
    <source>
        <dbReference type="Proteomes" id="UP000011083"/>
    </source>
</evidence>
<feature type="region of interest" description="Disordered" evidence="1">
    <location>
        <begin position="215"/>
        <end position="245"/>
    </location>
</feature>
<organism evidence="3 4">
    <name type="scientific">Acanthamoeba castellanii (strain ATCC 30010 / Neff)</name>
    <dbReference type="NCBI Taxonomy" id="1257118"/>
    <lineage>
        <taxon>Eukaryota</taxon>
        <taxon>Amoebozoa</taxon>
        <taxon>Discosea</taxon>
        <taxon>Longamoebia</taxon>
        <taxon>Centramoebida</taxon>
        <taxon>Acanthamoebidae</taxon>
        <taxon>Acanthamoeba</taxon>
    </lineage>
</organism>
<gene>
    <name evidence="3" type="ORF">ACA1_244350</name>
</gene>
<evidence type="ECO:0000256" key="1">
    <source>
        <dbReference type="SAM" id="MobiDB-lite"/>
    </source>
</evidence>
<dbReference type="Proteomes" id="UP000011083">
    <property type="component" value="Unassembled WGS sequence"/>
</dbReference>
<dbReference type="AlphaFoldDB" id="L8GK07"/>
<evidence type="ECO:0000313" key="3">
    <source>
        <dbReference type="EMBL" id="ELR13415.1"/>
    </source>
</evidence>
<protein>
    <recommendedName>
        <fullName evidence="5">Protein kinase domain-containing protein</fullName>
    </recommendedName>
</protein>
<dbReference type="RefSeq" id="XP_004335428.1">
    <property type="nucleotide sequence ID" value="XM_004335380.1"/>
</dbReference>
<keyword evidence="2" id="KW-1133">Transmembrane helix</keyword>
<keyword evidence="2" id="KW-0812">Transmembrane</keyword>
<dbReference type="GeneID" id="14913922"/>
<dbReference type="VEuPathDB" id="AmoebaDB:ACA1_244350"/>
<dbReference type="EMBL" id="KB008093">
    <property type="protein sequence ID" value="ELR13415.1"/>
    <property type="molecule type" value="Genomic_DNA"/>
</dbReference>
<keyword evidence="2" id="KW-0472">Membrane</keyword>
<evidence type="ECO:0000256" key="2">
    <source>
        <dbReference type="SAM" id="Phobius"/>
    </source>
</evidence>
<sequence>METFKPCIDINNNNEFKAYKLLQGKGLAPRLLGHRSFGKYYFELDLEYLPPCTINPTDGSEMQLFARGLLQVKLIDFEFSLSPLRSSTDDVVCRGTPGYCAPECTQAERDRDYTAVLRNGGAADVFAAGLVLLEKLLDIQYLYNHQRESEALTAYLSQLMAEDLSHKERCDRLASKLKALKMKRGKRPPVVLLGEAAGAMALDLVHKLTQHLPNVGDVSGDEENGRQRGDNNDNDDEADDDVLGGSQADYYGKTRESAEGQEKPAQPLGAINIAELERKYVISDVTLFIKSCCVLVVVILLFFLHSFLSTYSPLRVQCVWCVRVVCVRPKVQHQDRRGAYGRVTSQRQQ</sequence>
<proteinExistence type="predicted"/>